<evidence type="ECO:0000313" key="3">
    <source>
        <dbReference type="Proteomes" id="UP001291999"/>
    </source>
</evidence>
<evidence type="ECO:0000256" key="1">
    <source>
        <dbReference type="SAM" id="MobiDB-lite"/>
    </source>
</evidence>
<reference evidence="2 3" key="1">
    <citation type="submission" date="2023-11" db="EMBL/GenBank/DDBJ databases">
        <title>Novel species in genus Nocardioides.</title>
        <authorList>
            <person name="Zhou H."/>
        </authorList>
    </citation>
    <scope>NUCLEOTIDE SEQUENCE [LARGE SCALE GENOMIC DNA]</scope>
    <source>
        <strain evidence="2 3">S-58</strain>
    </source>
</reference>
<feature type="region of interest" description="Disordered" evidence="1">
    <location>
        <begin position="1"/>
        <end position="43"/>
    </location>
</feature>
<keyword evidence="3" id="KW-1185">Reference proteome</keyword>
<dbReference type="EMBL" id="JAXQPW010000006">
    <property type="protein sequence ID" value="MDZ5663164.1"/>
    <property type="molecule type" value="Genomic_DNA"/>
</dbReference>
<name>A0ABU5KDX5_9ACTN</name>
<protein>
    <submittedName>
        <fullName evidence="2">Uncharacterized protein</fullName>
    </submittedName>
</protein>
<comment type="caution">
    <text evidence="2">The sequence shown here is derived from an EMBL/GenBank/DDBJ whole genome shotgun (WGS) entry which is preliminary data.</text>
</comment>
<dbReference type="Proteomes" id="UP001291999">
    <property type="component" value="Unassembled WGS sequence"/>
</dbReference>
<feature type="compositionally biased region" description="Low complexity" evidence="1">
    <location>
        <begin position="31"/>
        <end position="40"/>
    </location>
</feature>
<accession>A0ABU5KDX5</accession>
<organism evidence="2 3">
    <name type="scientific">Nocardioides renjunii</name>
    <dbReference type="NCBI Taxonomy" id="3095075"/>
    <lineage>
        <taxon>Bacteria</taxon>
        <taxon>Bacillati</taxon>
        <taxon>Actinomycetota</taxon>
        <taxon>Actinomycetes</taxon>
        <taxon>Propionibacteriales</taxon>
        <taxon>Nocardioidaceae</taxon>
        <taxon>Nocardioides</taxon>
    </lineage>
</organism>
<feature type="compositionally biased region" description="Polar residues" evidence="1">
    <location>
        <begin position="18"/>
        <end position="30"/>
    </location>
</feature>
<gene>
    <name evidence="2" type="ORF">SFC79_15430</name>
</gene>
<sequence>MSEFLPPPGDMKGEISDTCRQSGAAGTSYASQPLGSSLPRPGGGQVHVFIRPTQSFLACHVCGGLVFARREVKMTTTGMTFFDLDWMNRSADGVICIRCGFVHTFMGDAHQFIDPAAVRPEDLPEDPLAQPRA</sequence>
<dbReference type="RefSeq" id="WP_322425011.1">
    <property type="nucleotide sequence ID" value="NZ_JAXQPW010000006.1"/>
</dbReference>
<evidence type="ECO:0000313" key="2">
    <source>
        <dbReference type="EMBL" id="MDZ5663164.1"/>
    </source>
</evidence>
<proteinExistence type="predicted"/>